<protein>
    <submittedName>
        <fullName evidence="2">Uncharacterized protein</fullName>
    </submittedName>
</protein>
<accession>A0A813ZF35</accession>
<evidence type="ECO:0000313" key="3">
    <source>
        <dbReference type="EMBL" id="CAF1227833.1"/>
    </source>
</evidence>
<dbReference type="Proteomes" id="UP000663829">
    <property type="component" value="Unassembled WGS sequence"/>
</dbReference>
<reference evidence="2" key="1">
    <citation type="submission" date="2021-02" db="EMBL/GenBank/DDBJ databases">
        <authorList>
            <person name="Nowell W R."/>
        </authorList>
    </citation>
    <scope>NUCLEOTIDE SEQUENCE</scope>
</reference>
<dbReference type="AlphaFoldDB" id="A0A813ZF35"/>
<name>A0A813ZF35_9BILA</name>
<evidence type="ECO:0000313" key="4">
    <source>
        <dbReference type="EMBL" id="CAF3680765.1"/>
    </source>
</evidence>
<evidence type="ECO:0000313" key="2">
    <source>
        <dbReference type="EMBL" id="CAF0897784.1"/>
    </source>
</evidence>
<keyword evidence="1" id="KW-1133">Transmembrane helix</keyword>
<keyword evidence="1" id="KW-0472">Membrane</keyword>
<dbReference type="Proteomes" id="UP000681722">
    <property type="component" value="Unassembled WGS sequence"/>
</dbReference>
<keyword evidence="1" id="KW-0812">Transmembrane</keyword>
<organism evidence="2 6">
    <name type="scientific">Didymodactylos carnosus</name>
    <dbReference type="NCBI Taxonomy" id="1234261"/>
    <lineage>
        <taxon>Eukaryota</taxon>
        <taxon>Metazoa</taxon>
        <taxon>Spiralia</taxon>
        <taxon>Gnathifera</taxon>
        <taxon>Rotifera</taxon>
        <taxon>Eurotatoria</taxon>
        <taxon>Bdelloidea</taxon>
        <taxon>Philodinida</taxon>
        <taxon>Philodinidae</taxon>
        <taxon>Didymodactylos</taxon>
    </lineage>
</organism>
<gene>
    <name evidence="2" type="ORF">GPM918_LOCUS8469</name>
    <name evidence="3" type="ORF">OVA965_LOCUS25230</name>
    <name evidence="4" type="ORF">SRO942_LOCUS8469</name>
    <name evidence="5" type="ORF">TMI583_LOCUS25957</name>
</gene>
<dbReference type="Proteomes" id="UP000682733">
    <property type="component" value="Unassembled WGS sequence"/>
</dbReference>
<evidence type="ECO:0000313" key="6">
    <source>
        <dbReference type="Proteomes" id="UP000663829"/>
    </source>
</evidence>
<sequence>ENFKLAKILIRLPNMALTSSSVNIFTLLAVNLIVSQVLSIQPAIYFEKPLKLVAPIIVAPENFTVLKVYAVVVYLGLPFITVNENPVYIIDNDLPEYESVIKYPKKKSFDDTPPEYTSVMNNPTGFGLDSTPVVTDTRSIRIPMIPSAPPPPFEEHWTNNNISSS</sequence>
<dbReference type="EMBL" id="CAJNOQ010001476">
    <property type="protein sequence ID" value="CAF0897784.1"/>
    <property type="molecule type" value="Genomic_DNA"/>
</dbReference>
<dbReference type="OrthoDB" id="10030001at2759"/>
<feature type="transmembrane region" description="Helical" evidence="1">
    <location>
        <begin position="20"/>
        <end position="40"/>
    </location>
</feature>
<feature type="non-terminal residue" evidence="2">
    <location>
        <position position="1"/>
    </location>
</feature>
<comment type="caution">
    <text evidence="2">The sequence shown here is derived from an EMBL/GenBank/DDBJ whole genome shotgun (WGS) entry which is preliminary data.</text>
</comment>
<evidence type="ECO:0000313" key="5">
    <source>
        <dbReference type="EMBL" id="CAF4035815.1"/>
    </source>
</evidence>
<dbReference type="Proteomes" id="UP000677228">
    <property type="component" value="Unassembled WGS sequence"/>
</dbReference>
<dbReference type="EMBL" id="CAJOBA010037107">
    <property type="protein sequence ID" value="CAF4035815.1"/>
    <property type="molecule type" value="Genomic_DNA"/>
</dbReference>
<dbReference type="EMBL" id="CAJOBC010001476">
    <property type="protein sequence ID" value="CAF3680765.1"/>
    <property type="molecule type" value="Genomic_DNA"/>
</dbReference>
<proteinExistence type="predicted"/>
<feature type="transmembrane region" description="Helical" evidence="1">
    <location>
        <begin position="52"/>
        <end position="77"/>
    </location>
</feature>
<evidence type="ECO:0000256" key="1">
    <source>
        <dbReference type="SAM" id="Phobius"/>
    </source>
</evidence>
<keyword evidence="6" id="KW-1185">Reference proteome</keyword>
<dbReference type="EMBL" id="CAJNOK010015563">
    <property type="protein sequence ID" value="CAF1227833.1"/>
    <property type="molecule type" value="Genomic_DNA"/>
</dbReference>